<dbReference type="InterPro" id="IPR028889">
    <property type="entry name" value="USP"/>
</dbReference>
<dbReference type="GO" id="GO:0016579">
    <property type="term" value="P:protein deubiquitination"/>
    <property type="evidence" value="ECO:0007669"/>
    <property type="project" value="InterPro"/>
</dbReference>
<keyword evidence="7" id="KW-0788">Thiol protease</keyword>
<evidence type="ECO:0000256" key="10">
    <source>
        <dbReference type="ARBA" id="ARBA00042154"/>
    </source>
</evidence>
<evidence type="ECO:0000256" key="5">
    <source>
        <dbReference type="ARBA" id="ARBA00022786"/>
    </source>
</evidence>
<dbReference type="PANTHER" id="PTHR24006">
    <property type="entry name" value="UBIQUITIN CARBOXYL-TERMINAL HYDROLASE"/>
    <property type="match status" value="1"/>
</dbReference>
<feature type="compositionally biased region" description="Basic residues" evidence="13">
    <location>
        <begin position="730"/>
        <end position="742"/>
    </location>
</feature>
<evidence type="ECO:0000256" key="2">
    <source>
        <dbReference type="ARBA" id="ARBA00009085"/>
    </source>
</evidence>
<evidence type="ECO:0000313" key="15">
    <source>
        <dbReference type="EnsemblMetazoa" id="CLYHEMP007192.1"/>
    </source>
</evidence>
<feature type="compositionally biased region" description="Basic residues" evidence="13">
    <location>
        <begin position="833"/>
        <end position="846"/>
    </location>
</feature>
<feature type="compositionally biased region" description="Polar residues" evidence="13">
    <location>
        <begin position="351"/>
        <end position="378"/>
    </location>
</feature>
<proteinExistence type="inferred from homology"/>
<evidence type="ECO:0000259" key="14">
    <source>
        <dbReference type="PROSITE" id="PS50235"/>
    </source>
</evidence>
<feature type="compositionally biased region" description="Basic and acidic residues" evidence="13">
    <location>
        <begin position="755"/>
        <end position="767"/>
    </location>
</feature>
<evidence type="ECO:0000256" key="7">
    <source>
        <dbReference type="ARBA" id="ARBA00022807"/>
    </source>
</evidence>
<dbReference type="PANTHER" id="PTHR24006:SF758">
    <property type="entry name" value="UBIQUITIN CARBOXYL-TERMINAL HYDROLASE 36"/>
    <property type="match status" value="1"/>
</dbReference>
<comment type="catalytic activity">
    <reaction evidence="1">
        <text>Thiol-dependent hydrolysis of ester, thioester, amide, peptide and isopeptide bonds formed by the C-terminal Gly of ubiquitin (a 76-residue protein attached to proteins as an intracellular targeting signal).</text>
        <dbReference type="EC" id="3.4.19.12"/>
    </reaction>
</comment>
<dbReference type="CDD" id="cd02661">
    <property type="entry name" value="Peptidase_C19E"/>
    <property type="match status" value="1"/>
</dbReference>
<evidence type="ECO:0000256" key="12">
    <source>
        <dbReference type="ARBA" id="ARBA00043009"/>
    </source>
</evidence>
<feature type="compositionally biased region" description="Basic and acidic residues" evidence="13">
    <location>
        <begin position="627"/>
        <end position="639"/>
    </location>
</feature>
<keyword evidence="6" id="KW-0378">Hydrolase</keyword>
<dbReference type="InterPro" id="IPR018200">
    <property type="entry name" value="USP_CS"/>
</dbReference>
<feature type="region of interest" description="Disordered" evidence="13">
    <location>
        <begin position="351"/>
        <end position="419"/>
    </location>
</feature>
<dbReference type="Gene3D" id="3.90.70.10">
    <property type="entry name" value="Cysteine proteinases"/>
    <property type="match status" value="1"/>
</dbReference>
<evidence type="ECO:0000313" key="16">
    <source>
        <dbReference type="Proteomes" id="UP000594262"/>
    </source>
</evidence>
<feature type="compositionally biased region" description="Basic and acidic residues" evidence="13">
    <location>
        <begin position="458"/>
        <end position="468"/>
    </location>
</feature>
<evidence type="ECO:0000256" key="11">
    <source>
        <dbReference type="ARBA" id="ARBA00042420"/>
    </source>
</evidence>
<feature type="compositionally biased region" description="Low complexity" evidence="13">
    <location>
        <begin position="482"/>
        <end position="496"/>
    </location>
</feature>
<evidence type="ECO:0000256" key="9">
    <source>
        <dbReference type="ARBA" id="ARBA00041300"/>
    </source>
</evidence>
<dbReference type="SUPFAM" id="SSF54001">
    <property type="entry name" value="Cysteine proteinases"/>
    <property type="match status" value="1"/>
</dbReference>
<feature type="compositionally biased region" description="Basic residues" evidence="13">
    <location>
        <begin position="1046"/>
        <end position="1093"/>
    </location>
</feature>
<name>A0A7M5VB06_9CNID</name>
<evidence type="ECO:0000256" key="13">
    <source>
        <dbReference type="SAM" id="MobiDB-lite"/>
    </source>
</evidence>
<dbReference type="GO" id="GO:0005829">
    <property type="term" value="C:cytosol"/>
    <property type="evidence" value="ECO:0007669"/>
    <property type="project" value="TreeGrafter"/>
</dbReference>
<dbReference type="InterPro" id="IPR050164">
    <property type="entry name" value="Peptidase_C19"/>
</dbReference>
<protein>
    <recommendedName>
        <fullName evidence="8">Ubiquitin carboxyl-terminal hydrolase 36</fullName>
        <ecNumber evidence="3">3.4.19.12</ecNumber>
    </recommendedName>
    <alternativeName>
        <fullName evidence="11">Deubiquitinating enzyme 36</fullName>
    </alternativeName>
    <alternativeName>
        <fullName evidence="10">Protein scrawny</fullName>
    </alternativeName>
    <alternativeName>
        <fullName evidence="9">Ubiquitin thioesterase 36</fullName>
    </alternativeName>
    <alternativeName>
        <fullName evidence="12">Ubiquitin-specific-processing protease 36</fullName>
    </alternativeName>
</protein>
<evidence type="ECO:0000256" key="3">
    <source>
        <dbReference type="ARBA" id="ARBA00012759"/>
    </source>
</evidence>
<evidence type="ECO:0000256" key="4">
    <source>
        <dbReference type="ARBA" id="ARBA00022670"/>
    </source>
</evidence>
<keyword evidence="16" id="KW-1185">Reference proteome</keyword>
<feature type="domain" description="USP" evidence="14">
    <location>
        <begin position="39"/>
        <end position="344"/>
    </location>
</feature>
<feature type="compositionally biased region" description="Basic and acidic residues" evidence="13">
    <location>
        <begin position="852"/>
        <end position="878"/>
    </location>
</feature>
<evidence type="ECO:0000256" key="6">
    <source>
        <dbReference type="ARBA" id="ARBA00022801"/>
    </source>
</evidence>
<dbReference type="PROSITE" id="PS00973">
    <property type="entry name" value="USP_2"/>
    <property type="match status" value="1"/>
</dbReference>
<keyword evidence="4" id="KW-0645">Protease</keyword>
<feature type="compositionally biased region" description="Polar residues" evidence="13">
    <location>
        <begin position="776"/>
        <end position="787"/>
    </location>
</feature>
<feature type="compositionally biased region" description="Polar residues" evidence="13">
    <location>
        <begin position="703"/>
        <end position="723"/>
    </location>
</feature>
<feature type="compositionally biased region" description="Basic and acidic residues" evidence="13">
    <location>
        <begin position="1015"/>
        <end position="1027"/>
    </location>
</feature>
<feature type="region of interest" description="Disordered" evidence="13">
    <location>
        <begin position="970"/>
        <end position="1093"/>
    </location>
</feature>
<sequence length="1093" mass="124814">MKSANLTNKMNDDLPQPQVVLFPEEKVELHWKESRKIGPGLVNLGNTCFLNSVLQVLTYTPPLLNYILTGYHKKNCCASGFCMQCELTNHFLKIARTHQQMGAIKPTPIIQKLRCIGKNFRFGRQEDAHEFLRFVIEAIQKSEYHGRPKLDKISKETTVANAIFGGFYRSQVKCLQCQHESNTYDPIMDVNLDIKECNSILHAFKKSVFPDRLDGDNKYFCDRCRKKTVAQKRGTIHKAPNVLTLQLKRFDFSKMFGGKISKDIHFPEDLNIRPYMSNTKLEPVFYKLYAVLVHSGYSCNSGHYYCYVRGSNGIWYEMNDSRVSQVSVKVVLSAQAYLLFYVKAKKTPSNNLPRPLSATHSNTSSHHQQLQNKQNLTYGPQMPLIGPQKPSPMQDVPLNIDQNNKKNADSSAPYGVPVKRKPDAKISFNFQNKSNHTLTNPFVVKKTESGKSDQSGPSKEKSFHERKISMTSTPFKREELAQSVNSSSSKNQSTSSFPTKKEAEPNASLETSTASNQSASPKKSSKDKKSKQPPTSLNSLQKLCESYGDTDSSSAASSPRQKHSPPPLPSPSKESKENKTLPLVAHKTKKHSLLHRNNPWSPTTAKNVLYPRIIVHKNHSSSTTESEPSHMKSKQEKSTCENNVFRTVSEPSSSTLSTQNKTQNGEEILSSRSQQSPNVTSLSPRKSPKRQSLQDEVTDRSEATSTTPMQSSASEWNVSTNDKISIYEKKAKKKKKKRKRHHADSAESSPVSSQDHLHDVTVDNEHSNKKRHVSTESDLSSLTTINQSRHRKRSHDNSNDEDAEMPSQKKKKKKKRHLDDVNDDNDEVILSPAKKKKKKKHKKRKHLDNEEESNHDYQTKEDQTISERPHSVYNIEKHQKTKVATADQIEETVEHKKKKKKKHHNRENRDYESDYTEEQEEKPVKEKAVQPPNHKKAVPVHTWDEEKKNVNTWDGSIKSKTIDQLITNNSKVSSWDGEQDHSDLYSLKNQHEGERKQDDWDEDYDAGKTKKVKKQAKEESGWKKDKGNAFQKLQDYRNFSKDNKAHFRHKNHHGDRRHSFHHHGHKKHNGGHSHHNGNKGHHSSSSKHNKTFS</sequence>
<dbReference type="AlphaFoldDB" id="A0A7M5VB06"/>
<dbReference type="InterPro" id="IPR038765">
    <property type="entry name" value="Papain-like_cys_pep_sf"/>
</dbReference>
<feature type="compositionally biased region" description="Polar residues" evidence="13">
    <location>
        <begin position="640"/>
        <end position="695"/>
    </location>
</feature>
<dbReference type="EnsemblMetazoa" id="CLYHEMT007192.1">
    <property type="protein sequence ID" value="CLYHEMP007192.1"/>
    <property type="gene ID" value="CLYHEMG007192"/>
</dbReference>
<dbReference type="GO" id="GO:0005634">
    <property type="term" value="C:nucleus"/>
    <property type="evidence" value="ECO:0007669"/>
    <property type="project" value="TreeGrafter"/>
</dbReference>
<dbReference type="GO" id="GO:0006508">
    <property type="term" value="P:proteolysis"/>
    <property type="evidence" value="ECO:0007669"/>
    <property type="project" value="UniProtKB-KW"/>
</dbReference>
<feature type="compositionally biased region" description="Basic and acidic residues" evidence="13">
    <location>
        <begin position="978"/>
        <end position="998"/>
    </location>
</feature>
<comment type="similarity">
    <text evidence="2">Belongs to the peptidase C19 family.</text>
</comment>
<evidence type="ECO:0000256" key="8">
    <source>
        <dbReference type="ARBA" id="ARBA00039432"/>
    </source>
</evidence>
<feature type="compositionally biased region" description="Basic residues" evidence="13">
    <location>
        <begin position="895"/>
        <end position="906"/>
    </location>
</feature>
<dbReference type="Proteomes" id="UP000594262">
    <property type="component" value="Unplaced"/>
</dbReference>
<feature type="region of interest" description="Disordered" evidence="13">
    <location>
        <begin position="619"/>
        <end position="947"/>
    </location>
</feature>
<keyword evidence="5" id="KW-0833">Ubl conjugation pathway</keyword>
<accession>A0A7M5VB06</accession>
<feature type="compositionally biased region" description="Polar residues" evidence="13">
    <location>
        <begin position="508"/>
        <end position="517"/>
    </location>
</feature>
<dbReference type="PROSITE" id="PS50235">
    <property type="entry name" value="USP_3"/>
    <property type="match status" value="1"/>
</dbReference>
<evidence type="ECO:0000256" key="1">
    <source>
        <dbReference type="ARBA" id="ARBA00000707"/>
    </source>
</evidence>
<dbReference type="FunFam" id="3.90.70.10:FF:000119">
    <property type="entry name" value="Ubiquitin specific peptidase 36"/>
    <property type="match status" value="1"/>
</dbReference>
<dbReference type="EC" id="3.4.19.12" evidence="3"/>
<organism evidence="15 16">
    <name type="scientific">Clytia hemisphaerica</name>
    <dbReference type="NCBI Taxonomy" id="252671"/>
    <lineage>
        <taxon>Eukaryota</taxon>
        <taxon>Metazoa</taxon>
        <taxon>Cnidaria</taxon>
        <taxon>Hydrozoa</taxon>
        <taxon>Hydroidolina</taxon>
        <taxon>Leptothecata</taxon>
        <taxon>Obeliida</taxon>
        <taxon>Clytiidae</taxon>
        <taxon>Clytia</taxon>
    </lineage>
</organism>
<dbReference type="GO" id="GO:0004843">
    <property type="term" value="F:cysteine-type deubiquitinase activity"/>
    <property type="evidence" value="ECO:0007669"/>
    <property type="project" value="UniProtKB-EC"/>
</dbReference>
<feature type="compositionally biased region" description="Basic and acidic residues" evidence="13">
    <location>
        <begin position="1034"/>
        <end position="1045"/>
    </location>
</feature>
<feature type="region of interest" description="Disordered" evidence="13">
    <location>
        <begin position="439"/>
        <end position="605"/>
    </location>
</feature>
<dbReference type="OrthoDB" id="5987745at2759"/>
<dbReference type="Pfam" id="PF00443">
    <property type="entry name" value="UCH"/>
    <property type="match status" value="1"/>
</dbReference>
<dbReference type="InterPro" id="IPR001394">
    <property type="entry name" value="Peptidase_C19_UCH"/>
</dbReference>
<dbReference type="PROSITE" id="PS00972">
    <property type="entry name" value="USP_1"/>
    <property type="match status" value="1"/>
</dbReference>
<reference evidence="15" key="1">
    <citation type="submission" date="2021-01" db="UniProtKB">
        <authorList>
            <consortium name="EnsemblMetazoa"/>
        </authorList>
    </citation>
    <scope>IDENTIFICATION</scope>
</reference>